<protein>
    <recommendedName>
        <fullName evidence="4">Right handed beta helix region</fullName>
    </recommendedName>
</protein>
<reference evidence="2 3" key="1">
    <citation type="submission" date="2020-07" db="EMBL/GenBank/DDBJ databases">
        <authorList>
            <person name="Sun Q."/>
        </authorList>
    </citation>
    <scope>NUCLEOTIDE SEQUENCE [LARGE SCALE GENOMIC DNA]</scope>
    <source>
        <strain evidence="2 3">MAH-1</strain>
    </source>
</reference>
<dbReference type="InterPro" id="IPR011050">
    <property type="entry name" value="Pectin_lyase_fold/virulence"/>
</dbReference>
<sequence length="509" mass="56400">MRNFILLFSVGFLICLSSCRSDFEFERHVGGLRFSRDTVYLDTVFTNIGSSTYTLKVYNRSDKDISIPTIQLGKGLDSKYRITVDGMTGENNRIFHNVEMLAKDSMYIFIETTADVAEADPTTFLYTDQIQFGETGNFQNVELVTLIQDAIFLYPQRFDNGTTETLPIGDEEIYGFYLDESDPNHGNEYTFTNQKPYVIYGYAGIPSGKTLTIQAGARVHFHASSGILVGNGGAIDVQGTPSTAGTQDGEVIFEGDRLEPDFSDVPGQWGAIWLTPGSTGNFDHATIKNGVIGLYIQNNSGTVSIDNCQIYDHSNFGILAQTANIVGTNTVINSAGEATLACTLGGSYDFTHCTFNNNFQSSSQRAVAIDNYYTDNNVQMPFNLNQANFKNCIIYGSNQVEMTLNRANDENFAFEYGFENCLIRFNNTTLANGDLYQFDTNPRYSGNVFNQNPRFWDINDNDLHITIDPQSGAIGIANPAYIITQDLDGNTRTTNDSGAYQSTDMPEEN</sequence>
<organism evidence="2 3">
    <name type="scientific">Flavobacterium agri</name>
    <dbReference type="NCBI Taxonomy" id="2743471"/>
    <lineage>
        <taxon>Bacteria</taxon>
        <taxon>Pseudomonadati</taxon>
        <taxon>Bacteroidota</taxon>
        <taxon>Flavobacteriia</taxon>
        <taxon>Flavobacteriales</taxon>
        <taxon>Flavobacteriaceae</taxon>
        <taxon>Flavobacterium</taxon>
    </lineage>
</organism>
<accession>A0A7Y8Y022</accession>
<dbReference type="RefSeq" id="WP_176004293.1">
    <property type="nucleotide sequence ID" value="NZ_JABWMI010000001.1"/>
</dbReference>
<gene>
    <name evidence="2" type="ORF">HZF10_00985</name>
</gene>
<name>A0A7Y8Y022_9FLAO</name>
<evidence type="ECO:0000313" key="3">
    <source>
        <dbReference type="Proteomes" id="UP000535020"/>
    </source>
</evidence>
<proteinExistence type="predicted"/>
<evidence type="ECO:0000313" key="2">
    <source>
        <dbReference type="EMBL" id="NYA69478.1"/>
    </source>
</evidence>
<dbReference type="AlphaFoldDB" id="A0A7Y8Y022"/>
<feature type="region of interest" description="Disordered" evidence="1">
    <location>
        <begin position="487"/>
        <end position="509"/>
    </location>
</feature>
<comment type="caution">
    <text evidence="2">The sequence shown here is derived from an EMBL/GenBank/DDBJ whole genome shotgun (WGS) entry which is preliminary data.</text>
</comment>
<evidence type="ECO:0008006" key="4">
    <source>
        <dbReference type="Google" id="ProtNLM"/>
    </source>
</evidence>
<dbReference type="Proteomes" id="UP000535020">
    <property type="component" value="Unassembled WGS sequence"/>
</dbReference>
<keyword evidence="3" id="KW-1185">Reference proteome</keyword>
<dbReference type="SUPFAM" id="SSF51126">
    <property type="entry name" value="Pectin lyase-like"/>
    <property type="match status" value="1"/>
</dbReference>
<evidence type="ECO:0000256" key="1">
    <source>
        <dbReference type="SAM" id="MobiDB-lite"/>
    </source>
</evidence>
<dbReference type="EMBL" id="JACBJI010000001">
    <property type="protein sequence ID" value="NYA69478.1"/>
    <property type="molecule type" value="Genomic_DNA"/>
</dbReference>